<feature type="region of interest" description="Disordered" evidence="1">
    <location>
        <begin position="1"/>
        <end position="25"/>
    </location>
</feature>
<evidence type="ECO:0000256" key="1">
    <source>
        <dbReference type="SAM" id="MobiDB-lite"/>
    </source>
</evidence>
<accession>A0AAV7FAC0</accession>
<protein>
    <submittedName>
        <fullName evidence="2">Uncharacterized protein</fullName>
    </submittedName>
</protein>
<feature type="region of interest" description="Disordered" evidence="1">
    <location>
        <begin position="60"/>
        <end position="122"/>
    </location>
</feature>
<dbReference type="Proteomes" id="UP000825729">
    <property type="component" value="Unassembled WGS sequence"/>
</dbReference>
<reference evidence="2 3" key="1">
    <citation type="submission" date="2021-07" db="EMBL/GenBank/DDBJ databases">
        <title>The Aristolochia fimbriata genome: insights into angiosperm evolution, floral development and chemical biosynthesis.</title>
        <authorList>
            <person name="Jiao Y."/>
        </authorList>
    </citation>
    <scope>NUCLEOTIDE SEQUENCE [LARGE SCALE GENOMIC DNA]</scope>
    <source>
        <strain evidence="2">IBCAS-2021</strain>
        <tissue evidence="2">Leaf</tissue>
    </source>
</reference>
<gene>
    <name evidence="2" type="ORF">H6P81_001688</name>
</gene>
<keyword evidence="3" id="KW-1185">Reference proteome</keyword>
<dbReference type="AlphaFoldDB" id="A0AAV7FAC0"/>
<organism evidence="2 3">
    <name type="scientific">Aristolochia fimbriata</name>
    <name type="common">White veined hardy Dutchman's pipe vine</name>
    <dbReference type="NCBI Taxonomy" id="158543"/>
    <lineage>
        <taxon>Eukaryota</taxon>
        <taxon>Viridiplantae</taxon>
        <taxon>Streptophyta</taxon>
        <taxon>Embryophyta</taxon>
        <taxon>Tracheophyta</taxon>
        <taxon>Spermatophyta</taxon>
        <taxon>Magnoliopsida</taxon>
        <taxon>Magnoliidae</taxon>
        <taxon>Piperales</taxon>
        <taxon>Aristolochiaceae</taxon>
        <taxon>Aristolochia</taxon>
    </lineage>
</organism>
<comment type="caution">
    <text evidence="2">The sequence shown here is derived from an EMBL/GenBank/DDBJ whole genome shotgun (WGS) entry which is preliminary data.</text>
</comment>
<evidence type="ECO:0000313" key="3">
    <source>
        <dbReference type="Proteomes" id="UP000825729"/>
    </source>
</evidence>
<proteinExistence type="predicted"/>
<dbReference type="EMBL" id="JAINDJ010000002">
    <property type="protein sequence ID" value="KAG9457180.1"/>
    <property type="molecule type" value="Genomic_DNA"/>
</dbReference>
<evidence type="ECO:0000313" key="2">
    <source>
        <dbReference type="EMBL" id="KAG9457180.1"/>
    </source>
</evidence>
<name>A0AAV7FAC0_ARIFI</name>
<sequence>MEMEEEGGKRRKKEEATLAGNQNRGWRRWDIALEERVFPFPGSCQNENSVLGSIPAAAACREEEEERRRRRRKGPHGAHYPFDEKPRTMFQLTDRVTRPPAGTPNSPVRGGGGVRGRTVGDS</sequence>